<evidence type="ECO:0000313" key="2">
    <source>
        <dbReference type="Proteomes" id="UP000480684"/>
    </source>
</evidence>
<sequence length="205" mass="20877">MTELPVATQFTGSTATEGDQKTFITNLRAFLAGVLGTAGTAEAARTALGTPAATEVLTKAGNLSGLADAAVAKGNLGLTLAGLLNVAQSWTKPQRPIATDTRTAGGTVTLDFTQYQNFAITLSSALTLGAPTIDANCAGQKGTIRIIAGSYTTPGGWWTGLKRVSSDGTTTMASLASLPSSGVARLDYEVISTSRIAVAYSVEEA</sequence>
<proteinExistence type="predicted"/>
<protein>
    <submittedName>
        <fullName evidence="1">Uncharacterized protein</fullName>
    </submittedName>
</protein>
<dbReference type="EMBL" id="JAAIYP010000034">
    <property type="protein sequence ID" value="NFV79988.1"/>
    <property type="molecule type" value="Genomic_DNA"/>
</dbReference>
<organism evidence="1 2">
    <name type="scientific">Magnetospirillum aberrantis SpK</name>
    <dbReference type="NCBI Taxonomy" id="908842"/>
    <lineage>
        <taxon>Bacteria</taxon>
        <taxon>Pseudomonadati</taxon>
        <taxon>Pseudomonadota</taxon>
        <taxon>Alphaproteobacteria</taxon>
        <taxon>Rhodospirillales</taxon>
        <taxon>Rhodospirillaceae</taxon>
        <taxon>Magnetospirillum</taxon>
    </lineage>
</organism>
<comment type="caution">
    <text evidence="1">The sequence shown here is derived from an EMBL/GenBank/DDBJ whole genome shotgun (WGS) entry which is preliminary data.</text>
</comment>
<dbReference type="AlphaFoldDB" id="A0A7C9UTE3"/>
<accession>A0A7C9UTE3</accession>
<dbReference type="RefSeq" id="WP_163677320.1">
    <property type="nucleotide sequence ID" value="NZ_JAAIYP010000034.1"/>
</dbReference>
<gene>
    <name evidence="1" type="ORF">G4223_07685</name>
</gene>
<reference evidence="1 2" key="1">
    <citation type="submission" date="2020-02" db="EMBL/GenBank/DDBJ databases">
        <authorList>
            <person name="Dziuba M."/>
            <person name="Kuznetsov B."/>
            <person name="Mardanov A."/>
            <person name="Ravin N."/>
            <person name="Grouzdev D."/>
        </authorList>
    </citation>
    <scope>NUCLEOTIDE SEQUENCE [LARGE SCALE GENOMIC DNA]</scope>
    <source>
        <strain evidence="1 2">SpK</strain>
    </source>
</reference>
<keyword evidence="2" id="KW-1185">Reference proteome</keyword>
<dbReference type="Proteomes" id="UP000480684">
    <property type="component" value="Unassembled WGS sequence"/>
</dbReference>
<evidence type="ECO:0000313" key="1">
    <source>
        <dbReference type="EMBL" id="NFV79988.1"/>
    </source>
</evidence>
<name>A0A7C9UTE3_9PROT</name>